<evidence type="ECO:0000313" key="1">
    <source>
        <dbReference type="EMBL" id="CAK7335929.1"/>
    </source>
</evidence>
<accession>A0AAV1RH38</accession>
<reference evidence="1 2" key="1">
    <citation type="submission" date="2024-01" db="EMBL/GenBank/DDBJ databases">
        <authorList>
            <person name="Waweru B."/>
        </authorList>
    </citation>
    <scope>NUCLEOTIDE SEQUENCE [LARGE SCALE GENOMIC DNA]</scope>
</reference>
<dbReference type="EMBL" id="CAWUPB010000994">
    <property type="protein sequence ID" value="CAK7335929.1"/>
    <property type="molecule type" value="Genomic_DNA"/>
</dbReference>
<dbReference type="Proteomes" id="UP001314170">
    <property type="component" value="Unassembled WGS sequence"/>
</dbReference>
<dbReference type="AlphaFoldDB" id="A0AAV1RH38"/>
<proteinExistence type="predicted"/>
<evidence type="ECO:0000313" key="2">
    <source>
        <dbReference type="Proteomes" id="UP001314170"/>
    </source>
</evidence>
<organism evidence="1 2">
    <name type="scientific">Dovyalis caffra</name>
    <dbReference type="NCBI Taxonomy" id="77055"/>
    <lineage>
        <taxon>Eukaryota</taxon>
        <taxon>Viridiplantae</taxon>
        <taxon>Streptophyta</taxon>
        <taxon>Embryophyta</taxon>
        <taxon>Tracheophyta</taxon>
        <taxon>Spermatophyta</taxon>
        <taxon>Magnoliopsida</taxon>
        <taxon>eudicotyledons</taxon>
        <taxon>Gunneridae</taxon>
        <taxon>Pentapetalae</taxon>
        <taxon>rosids</taxon>
        <taxon>fabids</taxon>
        <taxon>Malpighiales</taxon>
        <taxon>Salicaceae</taxon>
        <taxon>Flacourtieae</taxon>
        <taxon>Dovyalis</taxon>
    </lineage>
</organism>
<name>A0AAV1RH38_9ROSI</name>
<sequence>MHPNGHKQKAQPPWQFHQAPHSQATFFETRQWHRGADSLRHTHHISSGHAHFIKQLASIRVARRAKRGVHPDQGSKDVKMRMVAKANGLRVKLPSSDGFEGERDGVSVGSQASKLDVIVKKDRRFEVRRRARESVGDGVVEIDIGGVGNGGEDRISIGREAKRRASVNESAKEEVVCIEGSEKHEGMCLVDVFEIRGMGEYGIQNG</sequence>
<keyword evidence="2" id="KW-1185">Reference proteome</keyword>
<protein>
    <submittedName>
        <fullName evidence="1">Uncharacterized protein</fullName>
    </submittedName>
</protein>
<comment type="caution">
    <text evidence="1">The sequence shown here is derived from an EMBL/GenBank/DDBJ whole genome shotgun (WGS) entry which is preliminary data.</text>
</comment>
<gene>
    <name evidence="1" type="ORF">DCAF_LOCUS10932</name>
</gene>